<evidence type="ECO:0000313" key="1">
    <source>
        <dbReference type="EMBL" id="MBP1931769.1"/>
    </source>
</evidence>
<keyword evidence="2" id="KW-1185">Reference proteome</keyword>
<name>A0ABS4GNB9_9BACL</name>
<dbReference type="Proteomes" id="UP001519343">
    <property type="component" value="Unassembled WGS sequence"/>
</dbReference>
<proteinExistence type="predicted"/>
<protein>
    <submittedName>
        <fullName evidence="1">Uncharacterized protein</fullName>
    </submittedName>
</protein>
<comment type="caution">
    <text evidence="1">The sequence shown here is derived from an EMBL/GenBank/DDBJ whole genome shotgun (WGS) entry which is preliminary data.</text>
</comment>
<evidence type="ECO:0000313" key="2">
    <source>
        <dbReference type="Proteomes" id="UP001519343"/>
    </source>
</evidence>
<dbReference type="RefSeq" id="WP_209809860.1">
    <property type="nucleotide sequence ID" value="NZ_JAGGKT010000004.1"/>
</dbReference>
<accession>A0ABS4GNB9</accession>
<organism evidence="1 2">
    <name type="scientific">Ammoniphilus resinae</name>
    <dbReference type="NCBI Taxonomy" id="861532"/>
    <lineage>
        <taxon>Bacteria</taxon>
        <taxon>Bacillati</taxon>
        <taxon>Bacillota</taxon>
        <taxon>Bacilli</taxon>
        <taxon>Bacillales</taxon>
        <taxon>Paenibacillaceae</taxon>
        <taxon>Aneurinibacillus group</taxon>
        <taxon>Ammoniphilus</taxon>
    </lineage>
</organism>
<dbReference type="EMBL" id="JAGGKT010000004">
    <property type="protein sequence ID" value="MBP1931769.1"/>
    <property type="molecule type" value="Genomic_DNA"/>
</dbReference>
<sequence length="110" mass="12517">MKDAIELRIRGIKCDSCDYNNMKYTAEIAPLYRYQFVYDLCEKIDKTAETNVSDCEMFKITLLSAMCNIYGGNTGDQGSKVYLDAIQSVREDTIAKSPNPELLIGYYPFV</sequence>
<reference evidence="1 2" key="1">
    <citation type="submission" date="2021-03" db="EMBL/GenBank/DDBJ databases">
        <title>Genomic Encyclopedia of Type Strains, Phase IV (KMG-IV): sequencing the most valuable type-strain genomes for metagenomic binning, comparative biology and taxonomic classification.</title>
        <authorList>
            <person name="Goeker M."/>
        </authorList>
    </citation>
    <scope>NUCLEOTIDE SEQUENCE [LARGE SCALE GENOMIC DNA]</scope>
    <source>
        <strain evidence="1 2">DSM 24738</strain>
    </source>
</reference>
<gene>
    <name evidence="1" type="ORF">J2Z37_001770</name>
</gene>